<dbReference type="PANTHER" id="PTHR45947:SF3">
    <property type="entry name" value="SULFOQUINOVOSYL TRANSFERASE SQD2"/>
    <property type="match status" value="1"/>
</dbReference>
<organism evidence="2 3">
    <name type="scientific">Yoonia sediminilitoris</name>
    <dbReference type="NCBI Taxonomy" id="1286148"/>
    <lineage>
        <taxon>Bacteria</taxon>
        <taxon>Pseudomonadati</taxon>
        <taxon>Pseudomonadota</taxon>
        <taxon>Alphaproteobacteria</taxon>
        <taxon>Rhodobacterales</taxon>
        <taxon>Paracoccaceae</taxon>
        <taxon>Yoonia</taxon>
    </lineage>
</organism>
<proteinExistence type="predicted"/>
<dbReference type="OrthoDB" id="529131at2"/>
<dbReference type="SUPFAM" id="SSF53756">
    <property type="entry name" value="UDP-Glycosyltransferase/glycogen phosphorylase"/>
    <property type="match status" value="1"/>
</dbReference>
<dbReference type="AlphaFoldDB" id="A0A2T6KFX7"/>
<evidence type="ECO:0000259" key="1">
    <source>
        <dbReference type="Pfam" id="PF13439"/>
    </source>
</evidence>
<reference evidence="2 3" key="1">
    <citation type="submission" date="2018-04" db="EMBL/GenBank/DDBJ databases">
        <title>Genomic Encyclopedia of Archaeal and Bacterial Type Strains, Phase II (KMG-II): from individual species to whole genera.</title>
        <authorList>
            <person name="Goeker M."/>
        </authorList>
    </citation>
    <scope>NUCLEOTIDE SEQUENCE [LARGE SCALE GENOMIC DNA]</scope>
    <source>
        <strain evidence="2 3">DSM 29955</strain>
    </source>
</reference>
<dbReference type="InterPro" id="IPR050194">
    <property type="entry name" value="Glycosyltransferase_grp1"/>
</dbReference>
<dbReference type="PANTHER" id="PTHR45947">
    <property type="entry name" value="SULFOQUINOVOSYL TRANSFERASE SQD2"/>
    <property type="match status" value="1"/>
</dbReference>
<sequence length="327" mass="36463">MVRPEKQRVVHLIDDTTAGGVMRVIDHVVTSPELAKEATHVMRQVARGKVAFKGFDADVIVSHLSISWRTLPALLALRLFHPQTKLIHVEHSYTRAFMEYNVAKERRFKSLLRLGFGLFDRIVAVSDGQRQWMRDDALVADHKLSLVRSYTDLGAFLKLPAASGDLRHFGAIGRLDRQKGFDLLIEAFRKSNNANLRLTIFGEGEEETSLRALAQGDPRIHFAGMASNPVEAYRKVDAVIMPSRWEAYGLVAIETISAGRTLFCSAVDGLADHRCIGAQVTDGRTLDFDQLSARPAAERCSDETNRNAIVSSLRLENTEAWKKLIAA</sequence>
<protein>
    <submittedName>
        <fullName evidence="2">Glycosyltransferase involved in cell wall biosynthesis</fullName>
    </submittedName>
</protein>
<keyword evidence="2" id="KW-0808">Transferase</keyword>
<gene>
    <name evidence="2" type="ORF">C8N45_106110</name>
</gene>
<dbReference type="EMBL" id="QBUD01000006">
    <property type="protein sequence ID" value="PUB14236.1"/>
    <property type="molecule type" value="Genomic_DNA"/>
</dbReference>
<dbReference type="Pfam" id="PF13692">
    <property type="entry name" value="Glyco_trans_1_4"/>
    <property type="match status" value="1"/>
</dbReference>
<dbReference type="InterPro" id="IPR028098">
    <property type="entry name" value="Glyco_trans_4-like_N"/>
</dbReference>
<name>A0A2T6KFX7_9RHOB</name>
<keyword evidence="3" id="KW-1185">Reference proteome</keyword>
<evidence type="ECO:0000313" key="3">
    <source>
        <dbReference type="Proteomes" id="UP000244523"/>
    </source>
</evidence>
<evidence type="ECO:0000313" key="2">
    <source>
        <dbReference type="EMBL" id="PUB14236.1"/>
    </source>
</evidence>
<accession>A0A2T6KFX7</accession>
<comment type="caution">
    <text evidence="2">The sequence shown here is derived from an EMBL/GenBank/DDBJ whole genome shotgun (WGS) entry which is preliminary data.</text>
</comment>
<dbReference type="Pfam" id="PF13439">
    <property type="entry name" value="Glyco_transf_4"/>
    <property type="match status" value="1"/>
</dbReference>
<dbReference type="Proteomes" id="UP000244523">
    <property type="component" value="Unassembled WGS sequence"/>
</dbReference>
<dbReference type="GO" id="GO:0016757">
    <property type="term" value="F:glycosyltransferase activity"/>
    <property type="evidence" value="ECO:0007669"/>
    <property type="project" value="InterPro"/>
</dbReference>
<feature type="domain" description="Glycosyltransferase subfamily 4-like N-terminal" evidence="1">
    <location>
        <begin position="22"/>
        <end position="147"/>
    </location>
</feature>
<dbReference type="Gene3D" id="3.40.50.2000">
    <property type="entry name" value="Glycogen Phosphorylase B"/>
    <property type="match status" value="2"/>
</dbReference>